<dbReference type="InterPro" id="IPR048350">
    <property type="entry name" value="S-Me-THD-like_C"/>
</dbReference>
<gene>
    <name evidence="3" type="ORF">E4656_16930</name>
</gene>
<evidence type="ECO:0000259" key="2">
    <source>
        <dbReference type="Pfam" id="PF20906"/>
    </source>
</evidence>
<reference evidence="3 4" key="1">
    <citation type="submission" date="2019-04" db="EMBL/GenBank/DDBJ databases">
        <title>Natronospirillum operosus gen. nov., sp. nov., a haloalkaliphilic satellite isolated from decaying biomass of laboratory culture of cyanobacterium Geitlerinema sp. and proposal of Natronospirillaceae fam. nov. and Saccharospirillaceae fam. nov.</title>
        <authorList>
            <person name="Kevbrin V."/>
            <person name="Boltyanskaya Y."/>
            <person name="Koziaeva V."/>
            <person name="Grouzdev D.S."/>
            <person name="Park M."/>
            <person name="Cho J."/>
        </authorList>
    </citation>
    <scope>NUCLEOTIDE SEQUENCE [LARGE SCALE GENOMIC DNA]</scope>
    <source>
        <strain evidence="3 4">G-116</strain>
    </source>
</reference>
<evidence type="ECO:0000313" key="4">
    <source>
        <dbReference type="Proteomes" id="UP000297475"/>
    </source>
</evidence>
<dbReference type="EMBL" id="SRMF01000010">
    <property type="protein sequence ID" value="TGG91078.1"/>
    <property type="molecule type" value="Genomic_DNA"/>
</dbReference>
<organism evidence="3 4">
    <name type="scientific">Natronospirillum operosum</name>
    <dbReference type="NCBI Taxonomy" id="2759953"/>
    <lineage>
        <taxon>Bacteria</taxon>
        <taxon>Pseudomonadati</taxon>
        <taxon>Pseudomonadota</taxon>
        <taxon>Gammaproteobacteria</taxon>
        <taxon>Oceanospirillales</taxon>
        <taxon>Natronospirillaceae</taxon>
        <taxon>Natronospirillum</taxon>
    </lineage>
</organism>
<dbReference type="SUPFAM" id="SSF160991">
    <property type="entry name" value="CV3147-like"/>
    <property type="match status" value="1"/>
</dbReference>
<name>A0A4Z0WBP3_9GAMM</name>
<dbReference type="OrthoDB" id="7441206at2"/>
<dbReference type="Gene3D" id="3.40.1610.10">
    <property type="entry name" value="CV3147-like domain"/>
    <property type="match status" value="1"/>
</dbReference>
<dbReference type="Gene3D" id="2.40.390.10">
    <property type="entry name" value="CV3147-like"/>
    <property type="match status" value="1"/>
</dbReference>
<dbReference type="InterPro" id="IPR027479">
    <property type="entry name" value="S-Me-THD_N_sf"/>
</dbReference>
<feature type="domain" description="S-Me-THD N-terminal" evidence="1">
    <location>
        <begin position="10"/>
        <end position="151"/>
    </location>
</feature>
<keyword evidence="4" id="KW-1185">Reference proteome</keyword>
<dbReference type="AlphaFoldDB" id="A0A4Z0WBP3"/>
<dbReference type="InterPro" id="IPR024071">
    <property type="entry name" value="S-Me-THD_C_sf"/>
</dbReference>
<dbReference type="Pfam" id="PF06032">
    <property type="entry name" value="S-Me-THD_N"/>
    <property type="match status" value="1"/>
</dbReference>
<dbReference type="InterPro" id="IPR010318">
    <property type="entry name" value="S-Me-THD_N"/>
</dbReference>
<evidence type="ECO:0000259" key="1">
    <source>
        <dbReference type="Pfam" id="PF06032"/>
    </source>
</evidence>
<sequence length="377" mass="39397">MTLNRTLNADDLNWIVEGAAFLGSGGGGPLELTQPLIDYMAQHGLWPKVVSFDQAAEGHVGMVAGMGSPSAAAGSGSAFTKGPLRLVRQMEKLLSNSFDYLIPGETGPMNSLIPLLVAAQQGIPALDGDGAGRAMSTLGMSTFNAAAAVRPLLVGNEPSNGEPPITAQLSLNTPEQADQMCRSVVTAPVFGSVGAFSTWPSTRGALNKVAVHGSLSLCWLVGKALVSCRQQGGNPYEALQAIPELAPRMRLLGYGKISDVTLETSGGFDRLTVQLAASSGQQLTLMGLNENMIAWSDSQAAPVCMGPDSICYVSASAQAFSNASIQQYRTSQEDIYIIGLTADPALLTPSILSAYRTVLAQLGYAGAWQPLQTYQAS</sequence>
<dbReference type="RefSeq" id="WP_135484500.1">
    <property type="nucleotide sequence ID" value="NZ_SRMF01000010.1"/>
</dbReference>
<comment type="caution">
    <text evidence="3">The sequence shown here is derived from an EMBL/GenBank/DDBJ whole genome shotgun (WGS) entry which is preliminary data.</text>
</comment>
<dbReference type="Proteomes" id="UP000297475">
    <property type="component" value="Unassembled WGS sequence"/>
</dbReference>
<accession>A0A4Z0WBP3</accession>
<feature type="domain" description="S-Me-THD-like C-terminal" evidence="2">
    <location>
        <begin position="174"/>
        <end position="351"/>
    </location>
</feature>
<protein>
    <submittedName>
        <fullName evidence="3">DUF917 domain-containing protein</fullName>
    </submittedName>
</protein>
<evidence type="ECO:0000313" key="3">
    <source>
        <dbReference type="EMBL" id="TGG91078.1"/>
    </source>
</evidence>
<dbReference type="Pfam" id="PF20906">
    <property type="entry name" value="S-Me-THD_C"/>
    <property type="match status" value="1"/>
</dbReference>
<proteinExistence type="predicted"/>